<comment type="caution">
    <text evidence="1">The sequence shown here is derived from an EMBL/GenBank/DDBJ whole genome shotgun (WGS) entry which is preliminary data.</text>
</comment>
<organism evidence="1 2">
    <name type="scientific">Candidatus Collierbacteria bacterium GW2011_GWA2_46_26</name>
    <dbReference type="NCBI Taxonomy" id="1618381"/>
    <lineage>
        <taxon>Bacteria</taxon>
        <taxon>Candidatus Collieribacteriota</taxon>
    </lineage>
</organism>
<proteinExistence type="predicted"/>
<protein>
    <submittedName>
        <fullName evidence="1">Uncharacterized protein</fullName>
    </submittedName>
</protein>
<dbReference type="EMBL" id="LCMI01000005">
    <property type="protein sequence ID" value="KKU33248.1"/>
    <property type="molecule type" value="Genomic_DNA"/>
</dbReference>
<dbReference type="AlphaFoldDB" id="A0A0G1RTG3"/>
<sequence length="77" mass="8556">MISVTFGGKAKRLMYEALNKSVDGEGYLVETLNPKQRVLTKDGEFIKPNEVGIVRPGSQIFIKKDIVSLIKFASDLI</sequence>
<dbReference type="Proteomes" id="UP000034794">
    <property type="component" value="Unassembled WGS sequence"/>
</dbReference>
<accession>A0A0G1RTG3</accession>
<name>A0A0G1RTG3_9BACT</name>
<reference evidence="1 2" key="1">
    <citation type="journal article" date="2015" name="Nature">
        <title>rRNA introns, odd ribosomes, and small enigmatic genomes across a large radiation of phyla.</title>
        <authorList>
            <person name="Brown C.T."/>
            <person name="Hug L.A."/>
            <person name="Thomas B.C."/>
            <person name="Sharon I."/>
            <person name="Castelle C.J."/>
            <person name="Singh A."/>
            <person name="Wilkins M.J."/>
            <person name="Williams K.H."/>
            <person name="Banfield J.F."/>
        </authorList>
    </citation>
    <scope>NUCLEOTIDE SEQUENCE [LARGE SCALE GENOMIC DNA]</scope>
</reference>
<evidence type="ECO:0000313" key="2">
    <source>
        <dbReference type="Proteomes" id="UP000034794"/>
    </source>
</evidence>
<evidence type="ECO:0000313" key="1">
    <source>
        <dbReference type="EMBL" id="KKU33248.1"/>
    </source>
</evidence>
<gene>
    <name evidence="1" type="ORF">UX47_C0005G0050</name>
</gene>